<evidence type="ECO:0000313" key="7">
    <source>
        <dbReference type="EMBL" id="KAG7491306.1"/>
    </source>
</evidence>
<keyword evidence="5" id="KW-0732">Signal</keyword>
<keyword evidence="4" id="KW-0325">Glycoprotein</keyword>
<protein>
    <recommendedName>
        <fullName evidence="6">Fibrinogen C-terminal domain-containing protein</fullName>
    </recommendedName>
</protein>
<dbReference type="InterPro" id="IPR037579">
    <property type="entry name" value="FIB_ANG-like"/>
</dbReference>
<sequence length="263" mass="30214">MTVPVLLFLLLPVAILSLPVKKYQPMDCEDVYYNGSTQSGVYTIFPAGQHSPVKVFCEMGCEEDSDGGRWTVIQRRMDGSVNFYRTWEQYKNGFGNVSGEYWLGLENIFLLTWAKKYELKVDMEDFEGGKVHAKYSTFAIESEADGYRLQLGKYIDGGAGDALSYHNEQKFSTFDKDQDSYYSYYSYYYYNCADRHQGGFWFNSCLNANPNGLYVWGQTNNYDIGVKWQTWKSYYSLKSITMKIRPLSLDDLEDNNGPVSAAP</sequence>
<evidence type="ECO:0000256" key="3">
    <source>
        <dbReference type="ARBA" id="ARBA00023157"/>
    </source>
</evidence>
<gene>
    <name evidence="7" type="ORF">MATL_G00002150</name>
</gene>
<keyword evidence="8" id="KW-1185">Reference proteome</keyword>
<organism evidence="7 8">
    <name type="scientific">Megalops atlanticus</name>
    <name type="common">Tarpon</name>
    <name type="synonym">Clupea gigantea</name>
    <dbReference type="NCBI Taxonomy" id="7932"/>
    <lineage>
        <taxon>Eukaryota</taxon>
        <taxon>Metazoa</taxon>
        <taxon>Chordata</taxon>
        <taxon>Craniata</taxon>
        <taxon>Vertebrata</taxon>
        <taxon>Euteleostomi</taxon>
        <taxon>Actinopterygii</taxon>
        <taxon>Neopterygii</taxon>
        <taxon>Teleostei</taxon>
        <taxon>Elopiformes</taxon>
        <taxon>Megalopidae</taxon>
        <taxon>Megalops</taxon>
    </lineage>
</organism>
<dbReference type="GO" id="GO:0072377">
    <property type="term" value="P:blood coagulation, common pathway"/>
    <property type="evidence" value="ECO:0007669"/>
    <property type="project" value="TreeGrafter"/>
</dbReference>
<comment type="subcellular location">
    <subcellularLocation>
        <location evidence="1">Secreted</location>
    </subcellularLocation>
</comment>
<feature type="signal peptide" evidence="5">
    <location>
        <begin position="1"/>
        <end position="17"/>
    </location>
</feature>
<accession>A0A9D3TD17</accession>
<dbReference type="Pfam" id="PF00147">
    <property type="entry name" value="Fibrinogen_C"/>
    <property type="match status" value="1"/>
</dbReference>
<reference evidence="7" key="1">
    <citation type="submission" date="2021-01" db="EMBL/GenBank/DDBJ databases">
        <authorList>
            <person name="Zahm M."/>
            <person name="Roques C."/>
            <person name="Cabau C."/>
            <person name="Klopp C."/>
            <person name="Donnadieu C."/>
            <person name="Jouanno E."/>
            <person name="Lampietro C."/>
            <person name="Louis A."/>
            <person name="Herpin A."/>
            <person name="Echchiki A."/>
            <person name="Berthelot C."/>
            <person name="Parey E."/>
            <person name="Roest-Crollius H."/>
            <person name="Braasch I."/>
            <person name="Postlethwait J."/>
            <person name="Bobe J."/>
            <person name="Montfort J."/>
            <person name="Bouchez O."/>
            <person name="Begum T."/>
            <person name="Mejri S."/>
            <person name="Adams A."/>
            <person name="Chen W.-J."/>
            <person name="Guiguen Y."/>
        </authorList>
    </citation>
    <scope>NUCLEOTIDE SEQUENCE</scope>
    <source>
        <strain evidence="7">YG-15Mar2019-1</strain>
        <tissue evidence="7">Brain</tissue>
    </source>
</reference>
<dbReference type="InterPro" id="IPR002181">
    <property type="entry name" value="Fibrinogen_a/b/g_C_dom"/>
</dbReference>
<evidence type="ECO:0000256" key="5">
    <source>
        <dbReference type="SAM" id="SignalP"/>
    </source>
</evidence>
<dbReference type="SUPFAM" id="SSF56496">
    <property type="entry name" value="Fibrinogen C-terminal domain-like"/>
    <property type="match status" value="1"/>
</dbReference>
<comment type="caution">
    <text evidence="7">The sequence shown here is derived from an EMBL/GenBank/DDBJ whole genome shotgun (WGS) entry which is preliminary data.</text>
</comment>
<dbReference type="GO" id="GO:0034116">
    <property type="term" value="P:positive regulation of heterotypic cell-cell adhesion"/>
    <property type="evidence" value="ECO:0007669"/>
    <property type="project" value="TreeGrafter"/>
</dbReference>
<keyword evidence="3" id="KW-1015">Disulfide bond</keyword>
<dbReference type="Proteomes" id="UP001046870">
    <property type="component" value="Chromosome 1"/>
</dbReference>
<dbReference type="Gene3D" id="3.90.215.10">
    <property type="entry name" value="Gamma Fibrinogen, chain A, domain 1"/>
    <property type="match status" value="1"/>
</dbReference>
<evidence type="ECO:0000313" key="8">
    <source>
        <dbReference type="Proteomes" id="UP001046870"/>
    </source>
</evidence>
<evidence type="ECO:0000256" key="4">
    <source>
        <dbReference type="ARBA" id="ARBA00023180"/>
    </source>
</evidence>
<dbReference type="AlphaFoldDB" id="A0A9D3TD17"/>
<dbReference type="GO" id="GO:0070527">
    <property type="term" value="P:platelet aggregation"/>
    <property type="evidence" value="ECO:0007669"/>
    <property type="project" value="TreeGrafter"/>
</dbReference>
<dbReference type="InterPro" id="IPR036056">
    <property type="entry name" value="Fibrinogen-like_C"/>
</dbReference>
<evidence type="ECO:0000259" key="6">
    <source>
        <dbReference type="PROSITE" id="PS51406"/>
    </source>
</evidence>
<dbReference type="CDD" id="cd00087">
    <property type="entry name" value="FReD"/>
    <property type="match status" value="1"/>
</dbReference>
<feature type="chain" id="PRO_5038745375" description="Fibrinogen C-terminal domain-containing protein" evidence="5">
    <location>
        <begin position="18"/>
        <end position="263"/>
    </location>
</feature>
<dbReference type="GO" id="GO:0042730">
    <property type="term" value="P:fibrinolysis"/>
    <property type="evidence" value="ECO:0007669"/>
    <property type="project" value="TreeGrafter"/>
</dbReference>
<keyword evidence="2" id="KW-0964">Secreted</keyword>
<dbReference type="OrthoDB" id="7735550at2759"/>
<dbReference type="PANTHER" id="PTHR47221">
    <property type="entry name" value="FIBRINOGEN ALPHA CHAIN"/>
    <property type="match status" value="1"/>
</dbReference>
<dbReference type="GO" id="GO:0030674">
    <property type="term" value="F:protein-macromolecule adaptor activity"/>
    <property type="evidence" value="ECO:0007669"/>
    <property type="project" value="TreeGrafter"/>
</dbReference>
<evidence type="ECO:0000256" key="1">
    <source>
        <dbReference type="ARBA" id="ARBA00004613"/>
    </source>
</evidence>
<dbReference type="EMBL" id="JAFDVH010000001">
    <property type="protein sequence ID" value="KAG7491306.1"/>
    <property type="molecule type" value="Genomic_DNA"/>
</dbReference>
<dbReference type="SMART" id="SM00186">
    <property type="entry name" value="FBG"/>
    <property type="match status" value="1"/>
</dbReference>
<dbReference type="PROSITE" id="PS51406">
    <property type="entry name" value="FIBRINOGEN_C_2"/>
    <property type="match status" value="1"/>
</dbReference>
<dbReference type="GO" id="GO:0005577">
    <property type="term" value="C:fibrinogen complex"/>
    <property type="evidence" value="ECO:0007669"/>
    <property type="project" value="TreeGrafter"/>
</dbReference>
<feature type="domain" description="Fibrinogen C-terminal" evidence="6">
    <location>
        <begin position="19"/>
        <end position="248"/>
    </location>
</feature>
<dbReference type="PANTHER" id="PTHR47221:SF5">
    <property type="entry name" value="FIBRINOGEN C-TERMINAL DOMAIN-CONTAINING PROTEIN"/>
    <property type="match status" value="1"/>
</dbReference>
<proteinExistence type="predicted"/>
<dbReference type="InterPro" id="IPR014716">
    <property type="entry name" value="Fibrinogen_a/b/g_C_1"/>
</dbReference>
<name>A0A9D3TD17_MEGAT</name>
<evidence type="ECO:0000256" key="2">
    <source>
        <dbReference type="ARBA" id="ARBA00022525"/>
    </source>
</evidence>
<dbReference type="FunFam" id="3.90.215.10:FF:000001">
    <property type="entry name" value="Tenascin isoform 1"/>
    <property type="match status" value="1"/>
</dbReference>
<dbReference type="GO" id="GO:0005201">
    <property type="term" value="F:extracellular matrix structural constituent"/>
    <property type="evidence" value="ECO:0007669"/>
    <property type="project" value="TreeGrafter"/>
</dbReference>